<protein>
    <submittedName>
        <fullName evidence="1">Uncharacterized protein</fullName>
    </submittedName>
</protein>
<dbReference type="Proteomes" id="UP000188298">
    <property type="component" value="Chromosome"/>
</dbReference>
<proteinExistence type="predicted"/>
<evidence type="ECO:0000313" key="2">
    <source>
        <dbReference type="Proteomes" id="UP000188298"/>
    </source>
</evidence>
<dbReference type="EMBL" id="CP019645">
    <property type="protein sequence ID" value="AQQ59491.1"/>
    <property type="molecule type" value="Genomic_DNA"/>
</dbReference>
<dbReference type="RefSeq" id="WP_077388497.1">
    <property type="nucleotide sequence ID" value="NZ_CP019645.1"/>
</dbReference>
<name>A0A1Q2LGD7_9HELI</name>
<sequence>MYIRFFILLLCSTFSYTIFAKDIESYVKIPCSETNATLCDCAKSLYKALTILEKIQNHNFKLMQQQIRKQAQEGTNTHIKEAKDMQKDDIFTITTDEYHALSNNMQKFCKNFKNLDEKEQQILFTLEWNKKALFQSRNDVARFCKNQM</sequence>
<reference evidence="1 2" key="1">
    <citation type="submission" date="2017-02" db="EMBL/GenBank/DDBJ databases">
        <title>Whole genome sequencing of Helicobacter bilis strain AAQJH.</title>
        <authorList>
            <person name="Conlan S."/>
            <person name="Thomas P.J."/>
            <person name="Mullikin J."/>
            <person name="Palmore T.N."/>
            <person name="Frank K.M."/>
            <person name="Segre J.A."/>
        </authorList>
    </citation>
    <scope>NUCLEOTIDE SEQUENCE [LARGE SCALE GENOMIC DNA]</scope>
    <source>
        <strain evidence="1 2">AAQJH</strain>
    </source>
</reference>
<accession>A0A1Q2LGD7</accession>
<dbReference type="AlphaFoldDB" id="A0A1Q2LGD7"/>
<organism evidence="1 2">
    <name type="scientific">Helicobacter bilis</name>
    <dbReference type="NCBI Taxonomy" id="37372"/>
    <lineage>
        <taxon>Bacteria</taxon>
        <taxon>Pseudomonadati</taxon>
        <taxon>Campylobacterota</taxon>
        <taxon>Epsilonproteobacteria</taxon>
        <taxon>Campylobacterales</taxon>
        <taxon>Helicobacteraceae</taxon>
        <taxon>Helicobacter</taxon>
    </lineage>
</organism>
<dbReference type="KEGG" id="hbl:XJ32_04580"/>
<gene>
    <name evidence="1" type="ORF">XJ32_04580</name>
</gene>
<evidence type="ECO:0000313" key="1">
    <source>
        <dbReference type="EMBL" id="AQQ59491.1"/>
    </source>
</evidence>